<dbReference type="Pfam" id="PF00583">
    <property type="entry name" value="Acetyltransf_1"/>
    <property type="match status" value="1"/>
</dbReference>
<dbReference type="PANTHER" id="PTHR43877">
    <property type="entry name" value="AMINOALKYLPHOSPHONATE N-ACETYLTRANSFERASE-RELATED-RELATED"/>
    <property type="match status" value="1"/>
</dbReference>
<dbReference type="PROSITE" id="PS51186">
    <property type="entry name" value="GNAT"/>
    <property type="match status" value="1"/>
</dbReference>
<dbReference type="PANTHER" id="PTHR43877:SF2">
    <property type="entry name" value="AMINOALKYLPHOSPHONATE N-ACETYLTRANSFERASE-RELATED"/>
    <property type="match status" value="1"/>
</dbReference>
<sequence>MKIEKMSLEDLTEVTHLAEQLGYPNTVEEVTQRFVEMINDPDYALFVAKTDRVLGWIQINHEPKTLLIGPRADIAALVVDENSRSLGVGKALVKRAEEWARENKIELVRVKSNTKREAAHRFYQREGYTLAKTSHMFSKQLK</sequence>
<dbReference type="InterPro" id="IPR050832">
    <property type="entry name" value="Bact_Acetyltransf"/>
</dbReference>
<dbReference type="AlphaFoldDB" id="A0AAX4HL58"/>
<dbReference type="Gene3D" id="3.40.630.30">
    <property type="match status" value="1"/>
</dbReference>
<protein>
    <submittedName>
        <fullName evidence="4">GNAT family N-acetyltransferase</fullName>
    </submittedName>
</protein>
<evidence type="ECO:0000313" key="4">
    <source>
        <dbReference type="EMBL" id="WPU63930.1"/>
    </source>
</evidence>
<name>A0AAX4HL58_9BACT</name>
<evidence type="ECO:0000256" key="2">
    <source>
        <dbReference type="ARBA" id="ARBA00023315"/>
    </source>
</evidence>
<reference evidence="4 5" key="1">
    <citation type="submission" date="2023-11" db="EMBL/GenBank/DDBJ databases">
        <title>Peredibacter starrii A3.12.</title>
        <authorList>
            <person name="Mitchell R.J."/>
        </authorList>
    </citation>
    <scope>NUCLEOTIDE SEQUENCE [LARGE SCALE GENOMIC DNA]</scope>
    <source>
        <strain evidence="4 5">A3.12</strain>
    </source>
</reference>
<dbReference type="KEGG" id="psti:SOO65_14640"/>
<dbReference type="GO" id="GO:0016747">
    <property type="term" value="F:acyltransferase activity, transferring groups other than amino-acyl groups"/>
    <property type="evidence" value="ECO:0007669"/>
    <property type="project" value="InterPro"/>
</dbReference>
<feature type="domain" description="N-acetyltransferase" evidence="3">
    <location>
        <begin position="1"/>
        <end position="142"/>
    </location>
</feature>
<accession>A0AAX4HL58</accession>
<dbReference type="SUPFAM" id="SSF55729">
    <property type="entry name" value="Acyl-CoA N-acyltransferases (Nat)"/>
    <property type="match status" value="1"/>
</dbReference>
<dbReference type="Proteomes" id="UP001324634">
    <property type="component" value="Chromosome"/>
</dbReference>
<evidence type="ECO:0000313" key="5">
    <source>
        <dbReference type="Proteomes" id="UP001324634"/>
    </source>
</evidence>
<dbReference type="InterPro" id="IPR000182">
    <property type="entry name" value="GNAT_dom"/>
</dbReference>
<keyword evidence="1" id="KW-0808">Transferase</keyword>
<gene>
    <name evidence="4" type="ORF">SOO65_14640</name>
</gene>
<keyword evidence="5" id="KW-1185">Reference proteome</keyword>
<dbReference type="CDD" id="cd04301">
    <property type="entry name" value="NAT_SF"/>
    <property type="match status" value="1"/>
</dbReference>
<dbReference type="EMBL" id="CP139487">
    <property type="protein sequence ID" value="WPU63930.1"/>
    <property type="molecule type" value="Genomic_DNA"/>
</dbReference>
<dbReference type="InterPro" id="IPR016181">
    <property type="entry name" value="Acyl_CoA_acyltransferase"/>
</dbReference>
<keyword evidence="2" id="KW-0012">Acyltransferase</keyword>
<dbReference type="RefSeq" id="WP_321391601.1">
    <property type="nucleotide sequence ID" value="NZ_CP139487.1"/>
</dbReference>
<evidence type="ECO:0000256" key="1">
    <source>
        <dbReference type="ARBA" id="ARBA00022679"/>
    </source>
</evidence>
<proteinExistence type="predicted"/>
<organism evidence="4 5">
    <name type="scientific">Peredibacter starrii</name>
    <dbReference type="NCBI Taxonomy" id="28202"/>
    <lineage>
        <taxon>Bacteria</taxon>
        <taxon>Pseudomonadati</taxon>
        <taxon>Bdellovibrionota</taxon>
        <taxon>Bacteriovoracia</taxon>
        <taxon>Bacteriovoracales</taxon>
        <taxon>Bacteriovoracaceae</taxon>
        <taxon>Peredibacter</taxon>
    </lineage>
</organism>
<evidence type="ECO:0000259" key="3">
    <source>
        <dbReference type="PROSITE" id="PS51186"/>
    </source>
</evidence>